<organism evidence="1 2">
    <name type="scientific">Dryococelus australis</name>
    <dbReference type="NCBI Taxonomy" id="614101"/>
    <lineage>
        <taxon>Eukaryota</taxon>
        <taxon>Metazoa</taxon>
        <taxon>Ecdysozoa</taxon>
        <taxon>Arthropoda</taxon>
        <taxon>Hexapoda</taxon>
        <taxon>Insecta</taxon>
        <taxon>Pterygota</taxon>
        <taxon>Neoptera</taxon>
        <taxon>Polyneoptera</taxon>
        <taxon>Phasmatodea</taxon>
        <taxon>Verophasmatodea</taxon>
        <taxon>Anareolatae</taxon>
        <taxon>Phasmatidae</taxon>
        <taxon>Eurycanthinae</taxon>
        <taxon>Dryococelus</taxon>
    </lineage>
</organism>
<dbReference type="CDD" id="cd09272">
    <property type="entry name" value="RNase_HI_RT_Ty1"/>
    <property type="match status" value="1"/>
</dbReference>
<name>A0ABQ9HKI6_9NEOP</name>
<accession>A0ABQ9HKI6</accession>
<protein>
    <submittedName>
        <fullName evidence="1">Uncharacterized protein</fullName>
    </submittedName>
</protein>
<dbReference type="PANTHER" id="PTHR11439">
    <property type="entry name" value="GAG-POL-RELATED RETROTRANSPOSON"/>
    <property type="match status" value="1"/>
</dbReference>
<evidence type="ECO:0000313" key="1">
    <source>
        <dbReference type="EMBL" id="KAJ8884661.1"/>
    </source>
</evidence>
<dbReference type="PANTHER" id="PTHR11439:SF483">
    <property type="entry name" value="PEPTIDE SYNTHASE GLIP-LIKE, PUTATIVE (AFU_ORTHOLOGUE AFUA_3G12920)-RELATED"/>
    <property type="match status" value="1"/>
</dbReference>
<proteinExistence type="predicted"/>
<gene>
    <name evidence="1" type="ORF">PR048_016519</name>
</gene>
<evidence type="ECO:0000313" key="2">
    <source>
        <dbReference type="Proteomes" id="UP001159363"/>
    </source>
</evidence>
<comment type="caution">
    <text evidence="1">The sequence shown here is derived from an EMBL/GenBank/DDBJ whole genome shotgun (WGS) entry which is preliminary data.</text>
</comment>
<reference evidence="1 2" key="1">
    <citation type="submission" date="2023-02" db="EMBL/GenBank/DDBJ databases">
        <title>LHISI_Scaffold_Assembly.</title>
        <authorList>
            <person name="Stuart O.P."/>
            <person name="Cleave R."/>
            <person name="Magrath M.J.L."/>
            <person name="Mikheyev A.S."/>
        </authorList>
    </citation>
    <scope>NUCLEOTIDE SEQUENCE [LARGE SCALE GENOMIC DNA]</scope>
    <source>
        <strain evidence="1">Daus_M_001</strain>
        <tissue evidence="1">Leg muscle</tissue>
    </source>
</reference>
<sequence>MEEFNAQDVGELQCFIGTELPIAEDRIELSQHKLIDKMLMRFNLEECKGSPFPMEDRPDISEADAVIDVPYRELGTSDQKYIDECSQEITFADGDWVSDKTDCKSVSGTASFHWGNLVSWSSKKQPIVALSSAEAEYTSCSVAASDHLYLKGLLSEFVGKTMGVKCCLMVDNQEAIHIVKKL</sequence>
<keyword evidence="2" id="KW-1185">Reference proteome</keyword>
<dbReference type="EMBL" id="JARBHB010000005">
    <property type="protein sequence ID" value="KAJ8884661.1"/>
    <property type="molecule type" value="Genomic_DNA"/>
</dbReference>
<dbReference type="Proteomes" id="UP001159363">
    <property type="component" value="Chromosome 4"/>
</dbReference>